<reference evidence="1 2" key="1">
    <citation type="journal article" date="2019" name="Sci. Data">
        <title>Hybrid genome assembly and annotation of Danionella translucida.</title>
        <authorList>
            <person name="Kadobianskyi M."/>
            <person name="Schulze L."/>
            <person name="Schuelke M."/>
            <person name="Judkewitz B."/>
        </authorList>
    </citation>
    <scope>NUCLEOTIDE SEQUENCE [LARGE SCALE GENOMIC DNA]</scope>
    <source>
        <strain evidence="1 2">Bolton</strain>
    </source>
</reference>
<sequence>MFESHITSRQSKALQALQSHREKVVVRKVDLILSNPVMITIPCRDLQSQIEDYIQVCEIRSKLTMAAKVLEEHFPALALVEPRVGCCRRRLLSGRDVLGNMVGADLVGRKRSHGFSHYGHRTKKHRRTFTLLAACTSTVEAVAGIHVSWREAWQGSR</sequence>
<gene>
    <name evidence="1" type="ORF">DNTS_013825</name>
</gene>
<comment type="caution">
    <text evidence="1">The sequence shown here is derived from an EMBL/GenBank/DDBJ whole genome shotgun (WGS) entry which is preliminary data.</text>
</comment>
<proteinExistence type="predicted"/>
<protein>
    <submittedName>
        <fullName evidence="1">Uncharacterized protein</fullName>
    </submittedName>
</protein>
<accession>A0A553PXU8</accession>
<dbReference type="Proteomes" id="UP000316079">
    <property type="component" value="Unassembled WGS sequence"/>
</dbReference>
<keyword evidence="2" id="KW-1185">Reference proteome</keyword>
<organism evidence="1 2">
    <name type="scientific">Danionella cerebrum</name>
    <dbReference type="NCBI Taxonomy" id="2873325"/>
    <lineage>
        <taxon>Eukaryota</taxon>
        <taxon>Metazoa</taxon>
        <taxon>Chordata</taxon>
        <taxon>Craniata</taxon>
        <taxon>Vertebrata</taxon>
        <taxon>Euteleostomi</taxon>
        <taxon>Actinopterygii</taxon>
        <taxon>Neopterygii</taxon>
        <taxon>Teleostei</taxon>
        <taxon>Ostariophysi</taxon>
        <taxon>Cypriniformes</taxon>
        <taxon>Danionidae</taxon>
        <taxon>Danioninae</taxon>
        <taxon>Danionella</taxon>
    </lineage>
</organism>
<dbReference type="AlphaFoldDB" id="A0A553PXU8"/>
<name>A0A553PXU8_9TELE</name>
<dbReference type="EMBL" id="SRMA01026550">
    <property type="protein sequence ID" value="TRY82510.1"/>
    <property type="molecule type" value="Genomic_DNA"/>
</dbReference>
<evidence type="ECO:0000313" key="2">
    <source>
        <dbReference type="Proteomes" id="UP000316079"/>
    </source>
</evidence>
<evidence type="ECO:0000313" key="1">
    <source>
        <dbReference type="EMBL" id="TRY82510.1"/>
    </source>
</evidence>
<feature type="non-terminal residue" evidence="1">
    <location>
        <position position="157"/>
    </location>
</feature>